<evidence type="ECO:0000313" key="3">
    <source>
        <dbReference type="EMBL" id="KKL98132.1"/>
    </source>
</evidence>
<dbReference type="Gene3D" id="3.30.572.10">
    <property type="entry name" value="Thymidylate synthase/dCMP hydroxymethylase domain"/>
    <property type="match status" value="1"/>
</dbReference>
<dbReference type="Pfam" id="PF00303">
    <property type="entry name" value="Thymidylat_synt"/>
    <property type="match status" value="1"/>
</dbReference>
<proteinExistence type="predicted"/>
<sequence length="267" mass="30879">MRIYTDPLQAVREVERDLWEMGIDVHPQTMQDKDVADDDDFRTKEVQGYGFKINGWAWNHMGEADVIKYLFSDTNERARVLAYIGQEFEDRMAGEPINPGNAWMCRPNVWEQFMHNGKFAYTYSERMAPQLQAIIDELKERPDSRQGIINIHSNICPDEDGNGLHGEISEDSDTNIVWPSADMENKGGSGRIPCSMYYQIMRRAGKTDLIYTMRSCDFLTHFPIDLMLALRLQLRMALEFGEEPGTFTYFMGSLHAYAKDMKDRGIF</sequence>
<evidence type="ECO:0000256" key="1">
    <source>
        <dbReference type="ARBA" id="ARBA00022679"/>
    </source>
</evidence>
<accession>A0A0F9JGL4</accession>
<feature type="domain" description="Thymidylate synthase/dCMP hydroxymethylase" evidence="2">
    <location>
        <begin position="192"/>
        <end position="262"/>
    </location>
</feature>
<dbReference type="GO" id="GO:0016740">
    <property type="term" value="F:transferase activity"/>
    <property type="evidence" value="ECO:0007669"/>
    <property type="project" value="UniProtKB-KW"/>
</dbReference>
<keyword evidence="1" id="KW-0808">Transferase</keyword>
<name>A0A0F9JGL4_9ZZZZ</name>
<dbReference type="InterPro" id="IPR023451">
    <property type="entry name" value="Thymidate_synth/dCMP_Mease_dom"/>
</dbReference>
<reference evidence="3" key="1">
    <citation type="journal article" date="2015" name="Nature">
        <title>Complex archaea that bridge the gap between prokaryotes and eukaryotes.</title>
        <authorList>
            <person name="Spang A."/>
            <person name="Saw J.H."/>
            <person name="Jorgensen S.L."/>
            <person name="Zaremba-Niedzwiedzka K."/>
            <person name="Martijn J."/>
            <person name="Lind A.E."/>
            <person name="van Eijk R."/>
            <person name="Schleper C."/>
            <person name="Guy L."/>
            <person name="Ettema T.J."/>
        </authorList>
    </citation>
    <scope>NUCLEOTIDE SEQUENCE</scope>
</reference>
<dbReference type="SUPFAM" id="SSF55831">
    <property type="entry name" value="Thymidylate synthase/dCMP hydroxymethylase"/>
    <property type="match status" value="2"/>
</dbReference>
<dbReference type="EMBL" id="LAZR01017992">
    <property type="protein sequence ID" value="KKL98132.1"/>
    <property type="molecule type" value="Genomic_DNA"/>
</dbReference>
<dbReference type="InterPro" id="IPR036926">
    <property type="entry name" value="Thymidate_synth/dCMP_Mease_sf"/>
</dbReference>
<dbReference type="AlphaFoldDB" id="A0A0F9JGL4"/>
<comment type="caution">
    <text evidence="3">The sequence shown here is derived from an EMBL/GenBank/DDBJ whole genome shotgun (WGS) entry which is preliminary data.</text>
</comment>
<organism evidence="3">
    <name type="scientific">marine sediment metagenome</name>
    <dbReference type="NCBI Taxonomy" id="412755"/>
    <lineage>
        <taxon>unclassified sequences</taxon>
        <taxon>metagenomes</taxon>
        <taxon>ecological metagenomes</taxon>
    </lineage>
</organism>
<gene>
    <name evidence="3" type="ORF">LCGC14_1827490</name>
</gene>
<protein>
    <recommendedName>
        <fullName evidence="2">Thymidylate synthase/dCMP hydroxymethylase domain-containing protein</fullName>
    </recommendedName>
</protein>
<evidence type="ECO:0000259" key="2">
    <source>
        <dbReference type="Pfam" id="PF00303"/>
    </source>
</evidence>